<dbReference type="EMBL" id="CAJVPI010000840">
    <property type="protein sequence ID" value="CAG8576404.1"/>
    <property type="molecule type" value="Genomic_DNA"/>
</dbReference>
<organism evidence="2 3">
    <name type="scientific">Paraglomus brasilianum</name>
    <dbReference type="NCBI Taxonomy" id="144538"/>
    <lineage>
        <taxon>Eukaryota</taxon>
        <taxon>Fungi</taxon>
        <taxon>Fungi incertae sedis</taxon>
        <taxon>Mucoromycota</taxon>
        <taxon>Glomeromycotina</taxon>
        <taxon>Glomeromycetes</taxon>
        <taxon>Paraglomerales</taxon>
        <taxon>Paraglomeraceae</taxon>
        <taxon>Paraglomus</taxon>
    </lineage>
</organism>
<accession>A0A9N9BU24</accession>
<name>A0A9N9BU24_9GLOM</name>
<feature type="compositionally biased region" description="Low complexity" evidence="1">
    <location>
        <begin position="117"/>
        <end position="126"/>
    </location>
</feature>
<dbReference type="AlphaFoldDB" id="A0A9N9BU24"/>
<comment type="caution">
    <text evidence="2">The sequence shown here is derived from an EMBL/GenBank/DDBJ whole genome shotgun (WGS) entry which is preliminary data.</text>
</comment>
<reference evidence="2" key="1">
    <citation type="submission" date="2021-06" db="EMBL/GenBank/DDBJ databases">
        <authorList>
            <person name="Kallberg Y."/>
            <person name="Tangrot J."/>
            <person name="Rosling A."/>
        </authorList>
    </citation>
    <scope>NUCLEOTIDE SEQUENCE</scope>
    <source>
        <strain evidence="2">BR232B</strain>
    </source>
</reference>
<feature type="region of interest" description="Disordered" evidence="1">
    <location>
        <begin position="57"/>
        <end position="83"/>
    </location>
</feature>
<feature type="compositionally biased region" description="Polar residues" evidence="1">
    <location>
        <begin position="99"/>
        <end position="116"/>
    </location>
</feature>
<keyword evidence="3" id="KW-1185">Reference proteome</keyword>
<sequence length="192" mass="20787">MDTVFSVHHDSKVIRERNRLLKLQHGSVDDLASSLNSFDRPPSQDKRPALHSLLSSRFGLSPAGTPQPSPPTSRASTPSNEVTESSLYANAFTHTQTNSVNTNASTTHPSNQSSIQPLVPAPSSLSSSPRLLPIMTPRAFQNMRKVVPVLEGDDIWNLMNNRPSTPWLSIGKVEDGNGFNGNGGGLHGEKKE</sequence>
<dbReference type="Proteomes" id="UP000789739">
    <property type="component" value="Unassembled WGS sequence"/>
</dbReference>
<proteinExistence type="predicted"/>
<evidence type="ECO:0000313" key="3">
    <source>
        <dbReference type="Proteomes" id="UP000789739"/>
    </source>
</evidence>
<feature type="region of interest" description="Disordered" evidence="1">
    <location>
        <begin position="99"/>
        <end position="126"/>
    </location>
</feature>
<gene>
    <name evidence="2" type="ORF">PBRASI_LOCUS6384</name>
</gene>
<evidence type="ECO:0000313" key="2">
    <source>
        <dbReference type="EMBL" id="CAG8576404.1"/>
    </source>
</evidence>
<evidence type="ECO:0000256" key="1">
    <source>
        <dbReference type="SAM" id="MobiDB-lite"/>
    </source>
</evidence>
<protein>
    <submittedName>
        <fullName evidence="2">9838_t:CDS:1</fullName>
    </submittedName>
</protein>